<name>A0AAD4N0L2_9BILA</name>
<feature type="repeat" description="ANK" evidence="3">
    <location>
        <begin position="679"/>
        <end position="711"/>
    </location>
</feature>
<evidence type="ECO:0000256" key="3">
    <source>
        <dbReference type="PROSITE-ProRule" id="PRU00023"/>
    </source>
</evidence>
<keyword evidence="1" id="KW-0677">Repeat</keyword>
<dbReference type="PROSITE" id="PS50297">
    <property type="entry name" value="ANK_REP_REGION"/>
    <property type="match status" value="2"/>
</dbReference>
<dbReference type="AlphaFoldDB" id="A0AAD4N0L2"/>
<dbReference type="PANTHER" id="PTHR24198:SF165">
    <property type="entry name" value="ANKYRIN REPEAT-CONTAINING PROTEIN-RELATED"/>
    <property type="match status" value="1"/>
</dbReference>
<protein>
    <submittedName>
        <fullName evidence="6">Ankyrin repeats (3 copies) domain-containing protein</fullName>
    </submittedName>
</protein>
<dbReference type="Gene3D" id="1.25.40.20">
    <property type="entry name" value="Ankyrin repeat-containing domain"/>
    <property type="match status" value="4"/>
</dbReference>
<proteinExistence type="predicted"/>
<evidence type="ECO:0000313" key="6">
    <source>
        <dbReference type="EMBL" id="KAI1710812.1"/>
    </source>
</evidence>
<evidence type="ECO:0000256" key="1">
    <source>
        <dbReference type="ARBA" id="ARBA00022737"/>
    </source>
</evidence>
<dbReference type="Pfam" id="PF12796">
    <property type="entry name" value="Ank_2"/>
    <property type="match status" value="4"/>
</dbReference>
<organism evidence="6 7">
    <name type="scientific">Ditylenchus destructor</name>
    <dbReference type="NCBI Taxonomy" id="166010"/>
    <lineage>
        <taxon>Eukaryota</taxon>
        <taxon>Metazoa</taxon>
        <taxon>Ecdysozoa</taxon>
        <taxon>Nematoda</taxon>
        <taxon>Chromadorea</taxon>
        <taxon>Rhabditida</taxon>
        <taxon>Tylenchina</taxon>
        <taxon>Tylenchomorpha</taxon>
        <taxon>Sphaerularioidea</taxon>
        <taxon>Anguinidae</taxon>
        <taxon>Anguininae</taxon>
        <taxon>Ditylenchus</taxon>
    </lineage>
</organism>
<dbReference type="InterPro" id="IPR002110">
    <property type="entry name" value="Ankyrin_rpt"/>
</dbReference>
<feature type="signal peptide" evidence="5">
    <location>
        <begin position="1"/>
        <end position="22"/>
    </location>
</feature>
<dbReference type="SMART" id="SM00248">
    <property type="entry name" value="ANK"/>
    <property type="match status" value="9"/>
</dbReference>
<feature type="region of interest" description="Disordered" evidence="4">
    <location>
        <begin position="304"/>
        <end position="341"/>
    </location>
</feature>
<dbReference type="SUPFAM" id="SSF48403">
    <property type="entry name" value="Ankyrin repeat"/>
    <property type="match status" value="1"/>
</dbReference>
<dbReference type="PROSITE" id="PS50088">
    <property type="entry name" value="ANK_REPEAT"/>
    <property type="match status" value="2"/>
</dbReference>
<accession>A0AAD4N0L2</accession>
<evidence type="ECO:0000256" key="2">
    <source>
        <dbReference type="ARBA" id="ARBA00023043"/>
    </source>
</evidence>
<gene>
    <name evidence="6" type="ORF">DdX_10511</name>
</gene>
<keyword evidence="7" id="KW-1185">Reference proteome</keyword>
<evidence type="ECO:0000313" key="7">
    <source>
        <dbReference type="Proteomes" id="UP001201812"/>
    </source>
</evidence>
<evidence type="ECO:0000256" key="4">
    <source>
        <dbReference type="SAM" id="MobiDB-lite"/>
    </source>
</evidence>
<dbReference type="InterPro" id="IPR036770">
    <property type="entry name" value="Ankyrin_rpt-contain_sf"/>
</dbReference>
<dbReference type="PANTHER" id="PTHR24198">
    <property type="entry name" value="ANKYRIN REPEAT AND PROTEIN KINASE DOMAIN-CONTAINING PROTEIN"/>
    <property type="match status" value="1"/>
</dbReference>
<feature type="region of interest" description="Disordered" evidence="4">
    <location>
        <begin position="536"/>
        <end position="560"/>
    </location>
</feature>
<feature type="repeat" description="ANK" evidence="3">
    <location>
        <begin position="432"/>
        <end position="464"/>
    </location>
</feature>
<comment type="caution">
    <text evidence="6">The sequence shown here is derived from an EMBL/GenBank/DDBJ whole genome shotgun (WGS) entry which is preliminary data.</text>
</comment>
<dbReference type="Proteomes" id="UP001201812">
    <property type="component" value="Unassembled WGS sequence"/>
</dbReference>
<feature type="compositionally biased region" description="Basic and acidic residues" evidence="4">
    <location>
        <begin position="324"/>
        <end position="341"/>
    </location>
</feature>
<reference evidence="6" key="1">
    <citation type="submission" date="2022-01" db="EMBL/GenBank/DDBJ databases">
        <title>Genome Sequence Resource for Two Populations of Ditylenchus destructor, the Migratory Endoparasitic Phytonematode.</title>
        <authorList>
            <person name="Zhang H."/>
            <person name="Lin R."/>
            <person name="Xie B."/>
        </authorList>
    </citation>
    <scope>NUCLEOTIDE SEQUENCE</scope>
    <source>
        <strain evidence="6">BazhouSP</strain>
    </source>
</reference>
<sequence length="750" mass="83402">MHNSNLFLHYFLHLVLIQQLSSVYLDLLNESQTLPFDKYLSRKALTDKSAVLINQYLDEIIKMDENSHKANVSPGTNSFSADELQARLYLFRELLVHANSSNDLFTENELRRAAYDAYFRLFLWKHKPNACRFTFASDKVVEKILKLSFDLSQTKGQNDTSPRFDTFNVVFPGSTSTMRIIAQIVEIWKELSEEARKCYSIIHKELCDPKLSSTAVKFAIALSHSEPNEKGQDMKLQALVGAFGLENVSNDTIKLARLLYWEKLMKNNIHGELISVLENLTKEYSSYETFLKEKEEIKVDAGTGTTIKDNGIKNDNSDIPRNAESSHKSNDLNESKKDKNVTEKQNEALFAAVNEGNIEAISNLLHSQKGVQPGDGINIKSKDGETPLTLAVRIQRGGIVQALIFKFGADPDVYGEYSRGANTNVTNLPLSVKETPLTMAVKIPRDDIVRVLLEKGADPDLPDGDGETAIILAMKHTAKPRDDIVRLLLEKKANPNLCGKDKETPLAMAVRINRDDIARILREYIAKYDNLKVPSNKEMENLPKSTDPKDHKKETGGTEKPNAALFAAINAGNEEEISKSLVSGKGGRPDSIDIKNEDGETPLTFAVRLKRDFIVRPLLTKYGADPNAYGDYARGADIDSRLPLSIKETPLTMAVKIPRDDIVQILLQNKANSDLPDGDGETPLISAIKTGRSDIVEMLLRSEAKPNLFYGRSGDKSKDGKSALDVAHELGTPYIVEVLTRAGAKSAKNL</sequence>
<keyword evidence="5" id="KW-0732">Signal</keyword>
<feature type="compositionally biased region" description="Basic and acidic residues" evidence="4">
    <location>
        <begin position="536"/>
        <end position="557"/>
    </location>
</feature>
<keyword evidence="2 3" id="KW-0040">ANK repeat</keyword>
<dbReference type="EMBL" id="JAKKPZ010000024">
    <property type="protein sequence ID" value="KAI1710812.1"/>
    <property type="molecule type" value="Genomic_DNA"/>
</dbReference>
<evidence type="ECO:0000256" key="5">
    <source>
        <dbReference type="SAM" id="SignalP"/>
    </source>
</evidence>
<feature type="chain" id="PRO_5042230626" evidence="5">
    <location>
        <begin position="23"/>
        <end position="750"/>
    </location>
</feature>